<feature type="transmembrane region" description="Helical" evidence="2">
    <location>
        <begin position="109"/>
        <end position="130"/>
    </location>
</feature>
<accession>A0A1B0CE29</accession>
<dbReference type="KEGG" id="lll:129794333"/>
<keyword evidence="4" id="KW-1185">Reference proteome</keyword>
<feature type="region of interest" description="Disordered" evidence="1">
    <location>
        <begin position="172"/>
        <end position="205"/>
    </location>
</feature>
<keyword evidence="2" id="KW-1133">Transmembrane helix</keyword>
<proteinExistence type="predicted"/>
<evidence type="ECO:0000256" key="2">
    <source>
        <dbReference type="SAM" id="Phobius"/>
    </source>
</evidence>
<dbReference type="GeneID" id="129794333"/>
<feature type="compositionally biased region" description="Polar residues" evidence="1">
    <location>
        <begin position="187"/>
        <end position="201"/>
    </location>
</feature>
<dbReference type="Proteomes" id="UP000092461">
    <property type="component" value="Unassembled WGS sequence"/>
</dbReference>
<dbReference type="VEuPathDB" id="VectorBase:LLONM1_007597"/>
<dbReference type="OrthoDB" id="6360372at2759"/>
<evidence type="ECO:0000313" key="3">
    <source>
        <dbReference type="EnsemblMetazoa" id="LLOJ002599-PA"/>
    </source>
</evidence>
<dbReference type="EMBL" id="AJWK01008529">
    <property type="status" value="NOT_ANNOTATED_CDS"/>
    <property type="molecule type" value="Genomic_DNA"/>
</dbReference>
<evidence type="ECO:0000313" key="4">
    <source>
        <dbReference type="Proteomes" id="UP000092461"/>
    </source>
</evidence>
<sequence>MHAMGIHSALAVKRQRKRRDDQKKKRERRHSLQSADSLDTNASSTRRRYGRYGLRKRNTENSLLDQQVVSSIGMLHIGVVFVVFGIFLLGAGILPDDMSSFNLFALETWWNELVCTGAFAIGLGIFLIILNSFISKREETDLEEYVQRQLTRSRSGHRLERDVETGCLATRQHHKSRLQKDLLHSPATESSNEPLSSTNTHDGPLGGDILLEQILEEDNRYDERSGEIVSSLSSDKKFLLGNGHTNSVTITNI</sequence>
<dbReference type="EnsemblMetazoa" id="LLOJ002599-RA">
    <property type="protein sequence ID" value="LLOJ002599-PA"/>
    <property type="gene ID" value="LLOJ002599"/>
</dbReference>
<dbReference type="EMBL" id="AJWK01008530">
    <property type="status" value="NOT_ANNOTATED_CDS"/>
    <property type="molecule type" value="Genomic_DNA"/>
</dbReference>
<dbReference type="RefSeq" id="XP_055691108.1">
    <property type="nucleotide sequence ID" value="XM_055835133.1"/>
</dbReference>
<reference evidence="3" key="1">
    <citation type="submission" date="2020-05" db="UniProtKB">
        <authorList>
            <consortium name="EnsemblMetazoa"/>
        </authorList>
    </citation>
    <scope>IDENTIFICATION</scope>
    <source>
        <strain evidence="3">Jacobina</strain>
    </source>
</reference>
<dbReference type="EMBL" id="AJWK01008531">
    <property type="status" value="NOT_ANNOTATED_CDS"/>
    <property type="molecule type" value="Genomic_DNA"/>
</dbReference>
<dbReference type="VEuPathDB" id="VectorBase:LLOJ002599"/>
<dbReference type="AlphaFoldDB" id="A0A1B0CE29"/>
<feature type="compositionally biased region" description="Polar residues" evidence="1">
    <location>
        <begin position="32"/>
        <end position="44"/>
    </location>
</feature>
<protein>
    <submittedName>
        <fullName evidence="3">Uncharacterized protein</fullName>
    </submittedName>
</protein>
<feature type="region of interest" description="Disordered" evidence="1">
    <location>
        <begin position="1"/>
        <end position="51"/>
    </location>
</feature>
<keyword evidence="2" id="KW-0812">Transmembrane</keyword>
<name>A0A1B0CE29_LUTLO</name>
<evidence type="ECO:0000256" key="1">
    <source>
        <dbReference type="SAM" id="MobiDB-lite"/>
    </source>
</evidence>
<dbReference type="RefSeq" id="XP_055691109.1">
    <property type="nucleotide sequence ID" value="XM_055835134.1"/>
</dbReference>
<organism evidence="3 4">
    <name type="scientific">Lutzomyia longipalpis</name>
    <name type="common">Sand fly</name>
    <dbReference type="NCBI Taxonomy" id="7200"/>
    <lineage>
        <taxon>Eukaryota</taxon>
        <taxon>Metazoa</taxon>
        <taxon>Ecdysozoa</taxon>
        <taxon>Arthropoda</taxon>
        <taxon>Hexapoda</taxon>
        <taxon>Insecta</taxon>
        <taxon>Pterygota</taxon>
        <taxon>Neoptera</taxon>
        <taxon>Endopterygota</taxon>
        <taxon>Diptera</taxon>
        <taxon>Nematocera</taxon>
        <taxon>Psychodoidea</taxon>
        <taxon>Psychodidae</taxon>
        <taxon>Lutzomyia</taxon>
        <taxon>Lutzomyia</taxon>
    </lineage>
</organism>
<feature type="transmembrane region" description="Helical" evidence="2">
    <location>
        <begin position="72"/>
        <end position="94"/>
    </location>
</feature>
<keyword evidence="2" id="KW-0472">Membrane</keyword>